<proteinExistence type="predicted"/>
<dbReference type="Pfam" id="PF06161">
    <property type="entry name" value="DUF975"/>
    <property type="match status" value="1"/>
</dbReference>
<feature type="transmembrane region" description="Helical" evidence="1">
    <location>
        <begin position="59"/>
        <end position="80"/>
    </location>
</feature>
<keyword evidence="1" id="KW-0812">Transmembrane</keyword>
<evidence type="ECO:0000313" key="2">
    <source>
        <dbReference type="EMBL" id="MPN06118.1"/>
    </source>
</evidence>
<dbReference type="InterPro" id="IPR010380">
    <property type="entry name" value="DUF975"/>
</dbReference>
<gene>
    <name evidence="2" type="ORF">SDC9_153373</name>
</gene>
<keyword evidence="1" id="KW-0472">Membrane</keyword>
<name>A0A645EVP7_9ZZZZ</name>
<reference evidence="2" key="1">
    <citation type="submission" date="2019-08" db="EMBL/GenBank/DDBJ databases">
        <authorList>
            <person name="Kucharzyk K."/>
            <person name="Murdoch R.W."/>
            <person name="Higgins S."/>
            <person name="Loffler F."/>
        </authorList>
    </citation>
    <scope>NUCLEOTIDE SEQUENCE</scope>
</reference>
<protein>
    <recommendedName>
        <fullName evidence="3">DUF975 family protein</fullName>
    </recommendedName>
</protein>
<sequence length="155" mass="17099">MYLWSLLLIVPGIIAAYRYQFAYYNLCENPELGCMDALELSKKQTMGYKGQLFTLDLSYLGWGLLATLPMSVWGGYFTAAQSSYLLNSAAPVSTGVSLGLDLLCGLWAVVIQIFYLPTYQCTQLGYYETAKRTSGVSPLPVNQRGIEDGGSDNLF</sequence>
<dbReference type="PANTHER" id="PTHR40076">
    <property type="entry name" value="MEMBRANE PROTEIN-RELATED"/>
    <property type="match status" value="1"/>
</dbReference>
<evidence type="ECO:0000256" key="1">
    <source>
        <dbReference type="SAM" id="Phobius"/>
    </source>
</evidence>
<evidence type="ECO:0008006" key="3">
    <source>
        <dbReference type="Google" id="ProtNLM"/>
    </source>
</evidence>
<keyword evidence="1" id="KW-1133">Transmembrane helix</keyword>
<organism evidence="2">
    <name type="scientific">bioreactor metagenome</name>
    <dbReference type="NCBI Taxonomy" id="1076179"/>
    <lineage>
        <taxon>unclassified sequences</taxon>
        <taxon>metagenomes</taxon>
        <taxon>ecological metagenomes</taxon>
    </lineage>
</organism>
<comment type="caution">
    <text evidence="2">The sequence shown here is derived from an EMBL/GenBank/DDBJ whole genome shotgun (WGS) entry which is preliminary data.</text>
</comment>
<feature type="transmembrane region" description="Helical" evidence="1">
    <location>
        <begin position="92"/>
        <end position="115"/>
    </location>
</feature>
<dbReference type="PANTHER" id="PTHR40076:SF1">
    <property type="entry name" value="MEMBRANE PROTEIN"/>
    <property type="match status" value="1"/>
</dbReference>
<dbReference type="AlphaFoldDB" id="A0A645EVP7"/>
<accession>A0A645EVP7</accession>
<dbReference type="EMBL" id="VSSQ01052012">
    <property type="protein sequence ID" value="MPN06118.1"/>
    <property type="molecule type" value="Genomic_DNA"/>
</dbReference>